<evidence type="ECO:0000256" key="1">
    <source>
        <dbReference type="ARBA" id="ARBA00001947"/>
    </source>
</evidence>
<dbReference type="FunFam" id="3.40.630.10:FF:000020">
    <property type="entry name" value="Carboxypeptidase D"/>
    <property type="match status" value="2"/>
</dbReference>
<feature type="transmembrane region" description="Helical" evidence="11">
    <location>
        <begin position="1299"/>
        <end position="1321"/>
    </location>
</feature>
<dbReference type="GO" id="GO:0008270">
    <property type="term" value="F:zinc ion binding"/>
    <property type="evidence" value="ECO:0007669"/>
    <property type="project" value="InterPro"/>
</dbReference>
<dbReference type="SUPFAM" id="SSF49464">
    <property type="entry name" value="Carboxypeptidase regulatory domain-like"/>
    <property type="match status" value="4"/>
</dbReference>
<dbReference type="SMART" id="SM00631">
    <property type="entry name" value="Zn_pept"/>
    <property type="match status" value="2"/>
</dbReference>
<dbReference type="PROSITE" id="PS52035">
    <property type="entry name" value="PEPTIDASE_M14"/>
    <property type="match status" value="3"/>
</dbReference>
<gene>
    <name evidence="15" type="primary">LOC113502763</name>
</gene>
<feature type="region of interest" description="Disordered" evidence="10">
    <location>
        <begin position="1362"/>
        <end position="1392"/>
    </location>
</feature>
<evidence type="ECO:0000256" key="5">
    <source>
        <dbReference type="ARBA" id="ARBA00022723"/>
    </source>
</evidence>
<dbReference type="FunFam" id="2.60.40.1120:FF:000016">
    <property type="entry name" value="carboxypeptidase D isoform X2"/>
    <property type="match status" value="1"/>
</dbReference>
<dbReference type="InParanoid" id="A0A7E5WJC2"/>
<evidence type="ECO:0000256" key="8">
    <source>
        <dbReference type="ARBA" id="ARBA00023180"/>
    </source>
</evidence>
<evidence type="ECO:0000313" key="15">
    <source>
        <dbReference type="RefSeq" id="XP_026740236.1"/>
    </source>
</evidence>
<keyword evidence="3" id="KW-0121">Carboxypeptidase</keyword>
<dbReference type="PRINTS" id="PR00765">
    <property type="entry name" value="CRBOXYPTASEA"/>
</dbReference>
<evidence type="ECO:0000256" key="7">
    <source>
        <dbReference type="ARBA" id="ARBA00022833"/>
    </source>
</evidence>
<feature type="domain" description="Peptidase M14" evidence="13">
    <location>
        <begin position="837"/>
        <end position="1099"/>
    </location>
</feature>
<keyword evidence="12" id="KW-0732">Signal</keyword>
<keyword evidence="11" id="KW-1133">Transmembrane helix</keyword>
<comment type="similarity">
    <text evidence="2 9">Belongs to the peptidase M14 family.</text>
</comment>
<dbReference type="GO" id="GO:0004181">
    <property type="term" value="F:metallocarboxypeptidase activity"/>
    <property type="evidence" value="ECO:0007669"/>
    <property type="project" value="InterPro"/>
</dbReference>
<dbReference type="CDD" id="cd11308">
    <property type="entry name" value="Peptidase_M14NE-CP-C_like"/>
    <property type="match status" value="2"/>
</dbReference>
<evidence type="ECO:0000256" key="9">
    <source>
        <dbReference type="PROSITE-ProRule" id="PRU01379"/>
    </source>
</evidence>
<dbReference type="InterPro" id="IPR057247">
    <property type="entry name" value="CARBOXYPEPT_ZN_2"/>
</dbReference>
<organism evidence="14 15">
    <name type="scientific">Trichoplusia ni</name>
    <name type="common">Cabbage looper</name>
    <dbReference type="NCBI Taxonomy" id="7111"/>
    <lineage>
        <taxon>Eukaryota</taxon>
        <taxon>Metazoa</taxon>
        <taxon>Ecdysozoa</taxon>
        <taxon>Arthropoda</taxon>
        <taxon>Hexapoda</taxon>
        <taxon>Insecta</taxon>
        <taxon>Pterygota</taxon>
        <taxon>Neoptera</taxon>
        <taxon>Endopterygota</taxon>
        <taxon>Lepidoptera</taxon>
        <taxon>Glossata</taxon>
        <taxon>Ditrysia</taxon>
        <taxon>Noctuoidea</taxon>
        <taxon>Noctuidae</taxon>
        <taxon>Plusiinae</taxon>
        <taxon>Trichoplusia</taxon>
    </lineage>
</organism>
<feature type="domain" description="Peptidase M14" evidence="13">
    <location>
        <begin position="36"/>
        <end position="335"/>
    </location>
</feature>
<evidence type="ECO:0000259" key="13">
    <source>
        <dbReference type="PROSITE" id="PS52035"/>
    </source>
</evidence>
<dbReference type="CDD" id="cd03868">
    <property type="entry name" value="M14_CPD_I"/>
    <property type="match status" value="1"/>
</dbReference>
<feature type="active site" description="Proton donor/acceptor" evidence="9">
    <location>
        <position position="305"/>
    </location>
</feature>
<dbReference type="FunCoup" id="A0A7E5WJC2">
    <property type="interactions" value="774"/>
</dbReference>
<evidence type="ECO:0000256" key="3">
    <source>
        <dbReference type="ARBA" id="ARBA00022645"/>
    </source>
</evidence>
<dbReference type="RefSeq" id="XP_026740236.1">
    <property type="nucleotide sequence ID" value="XM_026884435.1"/>
</dbReference>
<feature type="active site" description="Proton donor/acceptor" evidence="9">
    <location>
        <position position="706"/>
    </location>
</feature>
<dbReference type="InterPro" id="IPR008969">
    <property type="entry name" value="CarboxyPept-like_regulatory"/>
</dbReference>
<name>A0A7E5WJC2_TRINI</name>
<dbReference type="GO" id="GO:0005615">
    <property type="term" value="C:extracellular space"/>
    <property type="evidence" value="ECO:0007669"/>
    <property type="project" value="TreeGrafter"/>
</dbReference>
<dbReference type="InterPro" id="IPR050753">
    <property type="entry name" value="Peptidase_M14_domain"/>
</dbReference>
<dbReference type="GeneID" id="113502763"/>
<feature type="signal peptide" evidence="12">
    <location>
        <begin position="1"/>
        <end position="21"/>
    </location>
</feature>
<dbReference type="GO" id="GO:0016485">
    <property type="term" value="P:protein processing"/>
    <property type="evidence" value="ECO:0007669"/>
    <property type="project" value="TreeGrafter"/>
</dbReference>
<dbReference type="PANTHER" id="PTHR11532">
    <property type="entry name" value="PROTEASE M14 CARBOXYPEPTIDASE"/>
    <property type="match status" value="1"/>
</dbReference>
<accession>A0A7E5WJC2</accession>
<evidence type="ECO:0000256" key="11">
    <source>
        <dbReference type="SAM" id="Phobius"/>
    </source>
</evidence>
<dbReference type="SUPFAM" id="SSF53187">
    <property type="entry name" value="Zn-dependent exopeptidases"/>
    <property type="match status" value="3"/>
</dbReference>
<dbReference type="GO" id="GO:0006518">
    <property type="term" value="P:peptide metabolic process"/>
    <property type="evidence" value="ECO:0007669"/>
    <property type="project" value="TreeGrafter"/>
</dbReference>
<keyword evidence="11" id="KW-0472">Membrane</keyword>
<evidence type="ECO:0000256" key="4">
    <source>
        <dbReference type="ARBA" id="ARBA00022670"/>
    </source>
</evidence>
<dbReference type="PROSITE" id="PS00133">
    <property type="entry name" value="CARBOXYPEPT_ZN_2"/>
    <property type="match status" value="2"/>
</dbReference>
<evidence type="ECO:0000313" key="14">
    <source>
        <dbReference type="Proteomes" id="UP000322000"/>
    </source>
</evidence>
<sequence>MLLVNACVLVLFSLVIDNCAARSIEEIDEHFLVPLKYTRYDDLVKLISELETTYPDLVKSYSIGKSVQGRQLYVLQITEGVGTPHYERPSVKYVANMHGDESVGRQLVIYLAQYLLANYGKVDRVTRLLNTTDIHLMPSLNPDGFESSVEDNCESLKEFVGRHNAKGVDLNRDFPDQFDKNRSNEDEYLYGGRQPETVALMRWVNNKQFVLSANLHGGAVVASYPYDDSSTGQDCCVDSLTPDNSLFKHLASVYVAHNDDMKAGDACPPESFDGGIVNGANWYAVRGGMQDYNYLHSNCFEVTFELSCCKYPPASQLLKFWHQNRDAMMSFMEQAHIGVTGVVVDEAGEPVKNAQIKVDGNEHTVRTAERGYFWRMLLPGQYNITVIAPGYSIPPFTLVTVPVNQSIPVTMNMTVHRRPRLLTAVHERRARHDIDGISAVDFSHHNYAKMESYLRELHEQYPAITRLRSIGKSVEGRELYVFEVTKDPGEHKAGKPEFKYVANMHGNEVVGRELLLLLAKYLCQQYVAGDPRIQTMLNTTRIHLMPSMNPDGYERAEVGDFSSLKGRGNANNVDLNRNFPDQFGDTADNSSPEPETIAVMNWSLSEPFVLSANLHGGALVANYPYDGNPGMRSGHEYLTPDNPVFLHLAHTYSDAHHKMHLGEPCKNVPSETFPEGITNGAKWYVLAGGMQDWNYLYTNDMEITLELGCFKFPPPGDLPTYWEDNREALLAFIEQVHRGVHGYVHSHIGHPLVNATIRVNSIAHMVHTGSYGDYWRLLEPGTYNVTAMKEGYESVTEQVTVPASGSISVNFTLMADDPQHWSSAYDFRVLDNVINTRYHSRLELYAALSELENRFSNIAEFRAGDSLRTSTFHQLKITDEVGSPEETKFHIAICSSFYGSQPLGQEMLINFARHIATAYTIGEPVHKRLLQNAVLHFIPNIDILSDKIIKQYDDTDHCNIDALEEEFGDSLYSYLTKKDLNPLSNYTREKSFINMLESEKYDVILELSSGSEDIFYPEMSKSLFEKFAQTYQDSRDANEKYQCRSNGVKHGDLIDVLYERYNTPVISAGLSCCKMPVKEEIAWVWRNNLRGIMKFVELANTGVVGYIKSTDGMPMRDAVVAITGIERQYRVTRNQAHYRIMLPPGVYRVIVRCHNYHDQMLTWTVVDGVLKNKDIVLRRLNTDTVPGGTFAEVHVEEDPNVVYVTGLTLDHNSVPLPSVAVSVHPIGSKMAVATNESDSNGRYVLTLPLEYKAKEVFVNAALSGYITKQKRIVVSKDNVTPNVLFKLEGDDYVLGMPRLVFVMLAGVIGVAVVTVSAWCFSCREKAKDSRRQYLFTQIPSDDKRPLCDDTATYDIVRKPYFDEEDLPPSETDSEEEIVLLRSDREWKQGDQE</sequence>
<feature type="compositionally biased region" description="Acidic residues" evidence="10">
    <location>
        <begin position="1362"/>
        <end position="1377"/>
    </location>
</feature>
<dbReference type="PANTHER" id="PTHR11532:SF62">
    <property type="entry name" value="CARBOXYPEPTIDASE D"/>
    <property type="match status" value="1"/>
</dbReference>
<dbReference type="Proteomes" id="UP000322000">
    <property type="component" value="Chromosome 18"/>
</dbReference>
<dbReference type="KEGG" id="tnl:113502763"/>
<dbReference type="CTD" id="30998"/>
<dbReference type="Pfam" id="PF13620">
    <property type="entry name" value="CarboxypepD_reg"/>
    <property type="match status" value="2"/>
</dbReference>
<keyword evidence="5" id="KW-0479">Metal-binding</keyword>
<keyword evidence="6" id="KW-0378">Hydrolase</keyword>
<feature type="compositionally biased region" description="Basic and acidic residues" evidence="10">
    <location>
        <begin position="1381"/>
        <end position="1392"/>
    </location>
</feature>
<dbReference type="Gene3D" id="3.40.630.10">
    <property type="entry name" value="Zn peptidases"/>
    <property type="match status" value="3"/>
</dbReference>
<evidence type="ECO:0000256" key="2">
    <source>
        <dbReference type="ARBA" id="ARBA00005988"/>
    </source>
</evidence>
<proteinExistence type="inferred from homology"/>
<dbReference type="PROSITE" id="PS00132">
    <property type="entry name" value="CARBOXYPEPT_ZN_1"/>
    <property type="match status" value="2"/>
</dbReference>
<evidence type="ECO:0000256" key="10">
    <source>
        <dbReference type="SAM" id="MobiDB-lite"/>
    </source>
</evidence>
<dbReference type="Pfam" id="PF00246">
    <property type="entry name" value="Peptidase_M14"/>
    <property type="match status" value="2"/>
</dbReference>
<protein>
    <submittedName>
        <fullName evidence="15">Carboxypeptidase D-like isoform X1</fullName>
    </submittedName>
</protein>
<feature type="chain" id="PRO_5028844428" evidence="12">
    <location>
        <begin position="22"/>
        <end position="1392"/>
    </location>
</feature>
<dbReference type="InterPro" id="IPR057246">
    <property type="entry name" value="CARBOXYPEPT_ZN_1"/>
</dbReference>
<reference evidence="15" key="1">
    <citation type="submission" date="2025-08" db="UniProtKB">
        <authorList>
            <consortium name="RefSeq"/>
        </authorList>
    </citation>
    <scope>IDENTIFICATION</scope>
</reference>
<dbReference type="Gene3D" id="2.60.40.1120">
    <property type="entry name" value="Carboxypeptidase-like, regulatory domain"/>
    <property type="match status" value="3"/>
</dbReference>
<evidence type="ECO:0000256" key="12">
    <source>
        <dbReference type="SAM" id="SignalP"/>
    </source>
</evidence>
<feature type="domain" description="Peptidase M14" evidence="13">
    <location>
        <begin position="443"/>
        <end position="736"/>
    </location>
</feature>
<dbReference type="OrthoDB" id="10249045at2759"/>
<evidence type="ECO:0000256" key="6">
    <source>
        <dbReference type="ARBA" id="ARBA00022801"/>
    </source>
</evidence>
<keyword evidence="7" id="KW-0862">Zinc</keyword>
<comment type="caution">
    <text evidence="9">Lacks conserved residue(s) required for the propagation of feature annotation.</text>
</comment>
<dbReference type="CDD" id="cd03858">
    <property type="entry name" value="M14_CP_N-E_like"/>
    <property type="match status" value="1"/>
</dbReference>
<keyword evidence="4" id="KW-0645">Protease</keyword>
<keyword evidence="8" id="KW-0325">Glycoprotein</keyword>
<keyword evidence="11" id="KW-0812">Transmembrane</keyword>
<keyword evidence="14" id="KW-1185">Reference proteome</keyword>
<comment type="cofactor">
    <cofactor evidence="1">
        <name>Zn(2+)</name>
        <dbReference type="ChEBI" id="CHEBI:29105"/>
    </cofactor>
</comment>
<dbReference type="InterPro" id="IPR000834">
    <property type="entry name" value="Peptidase_M14"/>
</dbReference>